<gene>
    <name evidence="3" type="ORF">MBOU_24790</name>
</gene>
<name>A0A7I9YP91_MYCBU</name>
<sequence>MTNRQPPKLTATTPWAAQPPAATLAALAAAVADIPPLDGAACRGRPDLFDLDPGAEPEQVEHAQAICRTCPALRRCAEWLAATPPPRRPCGVVAGRLVEPPTLPQPRKTVAAQPRPPRKPQPTLTDRAADWLRAYMAQCGGTAEAVEVKRAAAAAGYGAATVYNAVKRLRLISKRSGQRTVTWTAPPGGEADASASA</sequence>
<evidence type="ECO:0000259" key="2">
    <source>
        <dbReference type="PROSITE" id="PS51674"/>
    </source>
</evidence>
<feature type="region of interest" description="Disordered" evidence="1">
    <location>
        <begin position="99"/>
        <end position="124"/>
    </location>
</feature>
<dbReference type="EMBL" id="BLKZ01000001">
    <property type="protein sequence ID" value="GFG90437.1"/>
    <property type="molecule type" value="Genomic_DNA"/>
</dbReference>
<keyword evidence="4" id="KW-1185">Reference proteome</keyword>
<protein>
    <recommendedName>
        <fullName evidence="2">4Fe-4S Wbl-type domain-containing protein</fullName>
    </recommendedName>
</protein>
<feature type="domain" description="4Fe-4S Wbl-type" evidence="2">
    <location>
        <begin position="41"/>
        <end position="103"/>
    </location>
</feature>
<dbReference type="Pfam" id="PF02467">
    <property type="entry name" value="Whib"/>
    <property type="match status" value="1"/>
</dbReference>
<dbReference type="PROSITE" id="PS51674">
    <property type="entry name" value="4FE4S_WBL"/>
    <property type="match status" value="1"/>
</dbReference>
<reference evidence="3 4" key="1">
    <citation type="journal article" date="2019" name="Emerg. Microbes Infect.">
        <title>Comprehensive subspecies identification of 175 nontuberculous mycobacteria species based on 7547 genomic profiles.</title>
        <authorList>
            <person name="Matsumoto Y."/>
            <person name="Kinjo T."/>
            <person name="Motooka D."/>
            <person name="Nabeya D."/>
            <person name="Jung N."/>
            <person name="Uechi K."/>
            <person name="Horii T."/>
            <person name="Iida T."/>
            <person name="Fujita J."/>
            <person name="Nakamura S."/>
        </authorList>
    </citation>
    <scope>NUCLEOTIDE SEQUENCE [LARGE SCALE GENOMIC DNA]</scope>
    <source>
        <strain evidence="3 4">JCM 30725</strain>
    </source>
</reference>
<proteinExistence type="predicted"/>
<evidence type="ECO:0000256" key="1">
    <source>
        <dbReference type="SAM" id="MobiDB-lite"/>
    </source>
</evidence>
<evidence type="ECO:0000313" key="4">
    <source>
        <dbReference type="Proteomes" id="UP000465360"/>
    </source>
</evidence>
<dbReference type="AlphaFoldDB" id="A0A7I9YP91"/>
<dbReference type="InterPro" id="IPR034768">
    <property type="entry name" value="4FE4S_WBL"/>
</dbReference>
<accession>A0A7I9YP91</accession>
<comment type="caution">
    <text evidence="3">The sequence shown here is derived from an EMBL/GenBank/DDBJ whole genome shotgun (WGS) entry which is preliminary data.</text>
</comment>
<evidence type="ECO:0000313" key="3">
    <source>
        <dbReference type="EMBL" id="GFG90437.1"/>
    </source>
</evidence>
<dbReference type="RefSeq" id="WP_163712098.1">
    <property type="nucleotide sequence ID" value="NZ_BLKZ01000001.1"/>
</dbReference>
<dbReference type="Proteomes" id="UP000465360">
    <property type="component" value="Unassembled WGS sequence"/>
</dbReference>
<organism evidence="3 4">
    <name type="scientific">Mycobacterium bourgelatii</name>
    <dbReference type="NCBI Taxonomy" id="1273442"/>
    <lineage>
        <taxon>Bacteria</taxon>
        <taxon>Bacillati</taxon>
        <taxon>Actinomycetota</taxon>
        <taxon>Actinomycetes</taxon>
        <taxon>Mycobacteriales</taxon>
        <taxon>Mycobacteriaceae</taxon>
        <taxon>Mycobacterium</taxon>
    </lineage>
</organism>